<dbReference type="EMBL" id="CP015772">
    <property type="protein sequence ID" value="ANH81040.1"/>
    <property type="molecule type" value="Genomic_DNA"/>
</dbReference>
<dbReference type="OrthoDB" id="997196at2"/>
<dbReference type="AlphaFoldDB" id="A0A1A9I2U4"/>
<evidence type="ECO:0000256" key="1">
    <source>
        <dbReference type="ARBA" id="ARBA00010558"/>
    </source>
</evidence>
<dbReference type="GO" id="GO:0004867">
    <property type="term" value="F:serine-type endopeptidase inhibitor activity"/>
    <property type="evidence" value="ECO:0007669"/>
    <property type="project" value="InterPro"/>
</dbReference>
<dbReference type="Pfam" id="PF03974">
    <property type="entry name" value="Ecotin"/>
    <property type="match status" value="1"/>
</dbReference>
<evidence type="ECO:0000313" key="3">
    <source>
        <dbReference type="Proteomes" id="UP000077667"/>
    </source>
</evidence>
<dbReference type="PANTHER" id="PTHR35890">
    <property type="match status" value="1"/>
</dbReference>
<dbReference type="PROSITE" id="PS51257">
    <property type="entry name" value="PROKAR_LIPOPROTEIN"/>
    <property type="match status" value="1"/>
</dbReference>
<comment type="similarity">
    <text evidence="1">Belongs to the protease inhibitor I11 (ecotin) family.</text>
</comment>
<reference evidence="2 3" key="1">
    <citation type="submission" date="2016-05" db="EMBL/GenBank/DDBJ databases">
        <title>Niabella ginsenosidivorans BS26 whole genome sequencing.</title>
        <authorList>
            <person name="Im W.T."/>
            <person name="Siddiqi M.Z."/>
        </authorList>
    </citation>
    <scope>NUCLEOTIDE SEQUENCE [LARGE SCALE GENOMIC DNA]</scope>
    <source>
        <strain evidence="2 3">BS26</strain>
    </source>
</reference>
<gene>
    <name evidence="2" type="ORF">A8C56_08665</name>
</gene>
<dbReference type="InterPro" id="IPR005658">
    <property type="entry name" value="Prot_inh_ecotin"/>
</dbReference>
<keyword evidence="3" id="KW-1185">Reference proteome</keyword>
<dbReference type="NCBIfam" id="NF002987">
    <property type="entry name" value="PRK03719.1"/>
    <property type="match status" value="1"/>
</dbReference>
<dbReference type="PANTHER" id="PTHR35890:SF3">
    <property type="entry name" value="ECOTIN"/>
    <property type="match status" value="1"/>
</dbReference>
<dbReference type="PIRSF" id="PIRSF006865">
    <property type="entry name" value="Prot_inh_ecotin"/>
    <property type="match status" value="1"/>
</dbReference>
<dbReference type="SUPFAM" id="SSF49772">
    <property type="entry name" value="Ecotin, trypsin inhibitor"/>
    <property type="match status" value="1"/>
</dbReference>
<dbReference type="STRING" id="1176587.A8C56_08665"/>
<name>A0A1A9I2U4_9BACT</name>
<organism evidence="2 3">
    <name type="scientific">Niabella ginsenosidivorans</name>
    <dbReference type="NCBI Taxonomy" id="1176587"/>
    <lineage>
        <taxon>Bacteria</taxon>
        <taxon>Pseudomonadati</taxon>
        <taxon>Bacteroidota</taxon>
        <taxon>Chitinophagia</taxon>
        <taxon>Chitinophagales</taxon>
        <taxon>Chitinophagaceae</taxon>
        <taxon>Niabella</taxon>
    </lineage>
</organism>
<dbReference type="KEGG" id="nia:A8C56_08665"/>
<evidence type="ECO:0000313" key="2">
    <source>
        <dbReference type="EMBL" id="ANH81040.1"/>
    </source>
</evidence>
<dbReference type="Proteomes" id="UP000077667">
    <property type="component" value="Chromosome"/>
</dbReference>
<accession>A0A1A9I2U4</accession>
<sequence length="167" mass="18718">MKKNQLVMFLGLVITLLSCGSSKKTVTTVQNKDAESQLVHFPKAKPGFKRYVITVPASPAEEKELKLELIAGKVMPTDCNTRSLNGRLEEKTLQGWGYTYYEFKTNGTVVSTMMACPDNKKTDKFVEAKPELIRYNSKLPVVIFVPDGYEVKCRIWQAGASFEAAEK</sequence>
<dbReference type="RefSeq" id="WP_067754584.1">
    <property type="nucleotide sequence ID" value="NZ_CP015772.1"/>
</dbReference>
<protein>
    <submittedName>
        <fullName evidence="2">Ecotin</fullName>
    </submittedName>
</protein>
<dbReference type="InterPro" id="IPR036198">
    <property type="entry name" value="Ecotin_sf"/>
</dbReference>
<dbReference type="Gene3D" id="2.60.40.550">
    <property type="entry name" value="Ecotin"/>
    <property type="match status" value="1"/>
</dbReference>
<proteinExistence type="inferred from homology"/>